<accession>A0A0F9JVY8</accession>
<name>A0A0F9JVY8_9ZZZZ</name>
<organism evidence="1">
    <name type="scientific">marine sediment metagenome</name>
    <dbReference type="NCBI Taxonomy" id="412755"/>
    <lineage>
        <taxon>unclassified sequences</taxon>
        <taxon>metagenomes</taxon>
        <taxon>ecological metagenomes</taxon>
    </lineage>
</organism>
<sequence>MSRKTIVRSPRGANSEVVPLDMVQVPDMWHLAMALNNDPTFKPEASEQVLEVWHLCCDLLATLKEYPDYPLGEMED</sequence>
<comment type="caution">
    <text evidence="1">The sequence shown here is derived from an EMBL/GenBank/DDBJ whole genome shotgun (WGS) entry which is preliminary data.</text>
</comment>
<reference evidence="1" key="1">
    <citation type="journal article" date="2015" name="Nature">
        <title>Complex archaea that bridge the gap between prokaryotes and eukaryotes.</title>
        <authorList>
            <person name="Spang A."/>
            <person name="Saw J.H."/>
            <person name="Jorgensen S.L."/>
            <person name="Zaremba-Niedzwiedzka K."/>
            <person name="Martijn J."/>
            <person name="Lind A.E."/>
            <person name="van Eijk R."/>
            <person name="Schleper C."/>
            <person name="Guy L."/>
            <person name="Ettema T.J."/>
        </authorList>
    </citation>
    <scope>NUCLEOTIDE SEQUENCE</scope>
</reference>
<dbReference type="AlphaFoldDB" id="A0A0F9JVY8"/>
<evidence type="ECO:0000313" key="1">
    <source>
        <dbReference type="EMBL" id="KKM73989.1"/>
    </source>
</evidence>
<gene>
    <name evidence="1" type="ORF">LCGC14_1404970</name>
</gene>
<dbReference type="EMBL" id="LAZR01009213">
    <property type="protein sequence ID" value="KKM73989.1"/>
    <property type="molecule type" value="Genomic_DNA"/>
</dbReference>
<proteinExistence type="predicted"/>
<protein>
    <submittedName>
        <fullName evidence="1">Uncharacterized protein</fullName>
    </submittedName>
</protein>